<evidence type="ECO:0000256" key="1">
    <source>
        <dbReference type="SAM" id="MobiDB-lite"/>
    </source>
</evidence>
<accession>A0A8H5CXZ6</accession>
<dbReference type="OrthoDB" id="3263163at2759"/>
<organism evidence="2 3">
    <name type="scientific">Leucocoprinus leucothites</name>
    <dbReference type="NCBI Taxonomy" id="201217"/>
    <lineage>
        <taxon>Eukaryota</taxon>
        <taxon>Fungi</taxon>
        <taxon>Dikarya</taxon>
        <taxon>Basidiomycota</taxon>
        <taxon>Agaricomycotina</taxon>
        <taxon>Agaricomycetes</taxon>
        <taxon>Agaricomycetidae</taxon>
        <taxon>Agaricales</taxon>
        <taxon>Agaricineae</taxon>
        <taxon>Agaricaceae</taxon>
        <taxon>Leucocoprinus</taxon>
    </lineage>
</organism>
<proteinExistence type="predicted"/>
<keyword evidence="3" id="KW-1185">Reference proteome</keyword>
<sequence length="469" mass="49568">MKFRVGLSTPLTLNSQAGRIDSPNPSLIHRGTGTVVPRTSSRHLSGSPATRSHSSPTPSTEHLTETPTSPNIVARLQQLHGLTKKKLYASTSHPPPRTPFFSNEPADTGPPQAPSQPLIPRDVEEYISHSYPLSNSGGRVQTRARGERKNRLALRNTTSPKPTQKGKVAHKGSLSFSDHVTTAIPPPSPHTTYNPTPSPMSFIPSDVVLSVGPCEPASSQNASSVDSYISSTGTTHEPKPISGPLQPLQPDGYGQPTLPHLTSTLAASYGTSTAFGPSTLPPATTHNPCIEGAAIGTATTSSIEATQCTGINSWTQPASLGSDHLVPYRWGGHHDFMASSSSHASGDNVEYQGDMNVTQLLGNENTQEAGSYLPVPPQYFCPNPSDTGANFDQSHALPDSEPSRANTMMSTMSGGGDNIPVNSPEEAIPQPSTSFCHGSRAGLELDSLPRFYPSSSSSLSAMINPRLYG</sequence>
<dbReference type="Proteomes" id="UP000559027">
    <property type="component" value="Unassembled WGS sequence"/>
</dbReference>
<reference evidence="2 3" key="1">
    <citation type="journal article" date="2020" name="ISME J.">
        <title>Uncovering the hidden diversity of litter-decomposition mechanisms in mushroom-forming fungi.</title>
        <authorList>
            <person name="Floudas D."/>
            <person name="Bentzer J."/>
            <person name="Ahren D."/>
            <person name="Johansson T."/>
            <person name="Persson P."/>
            <person name="Tunlid A."/>
        </authorList>
    </citation>
    <scope>NUCLEOTIDE SEQUENCE [LARGE SCALE GENOMIC DNA]</scope>
    <source>
        <strain evidence="2 3">CBS 146.42</strain>
    </source>
</reference>
<dbReference type="AlphaFoldDB" id="A0A8H5CXZ6"/>
<protein>
    <submittedName>
        <fullName evidence="2">Uncharacterized protein</fullName>
    </submittedName>
</protein>
<dbReference type="EMBL" id="JAACJO010000015">
    <property type="protein sequence ID" value="KAF5349965.1"/>
    <property type="molecule type" value="Genomic_DNA"/>
</dbReference>
<feature type="region of interest" description="Disordered" evidence="1">
    <location>
        <begin position="130"/>
        <end position="199"/>
    </location>
</feature>
<feature type="region of interest" description="Disordered" evidence="1">
    <location>
        <begin position="1"/>
        <end position="71"/>
    </location>
</feature>
<gene>
    <name evidence="2" type="ORF">D9756_009077</name>
</gene>
<feature type="region of interest" description="Disordered" evidence="1">
    <location>
        <begin position="215"/>
        <end position="260"/>
    </location>
</feature>
<comment type="caution">
    <text evidence="2">The sequence shown here is derived from an EMBL/GenBank/DDBJ whole genome shotgun (WGS) entry which is preliminary data.</text>
</comment>
<feature type="region of interest" description="Disordered" evidence="1">
    <location>
        <begin position="88"/>
        <end position="118"/>
    </location>
</feature>
<feature type="compositionally biased region" description="Polar residues" evidence="1">
    <location>
        <begin position="217"/>
        <end position="235"/>
    </location>
</feature>
<name>A0A8H5CXZ6_9AGAR</name>
<feature type="compositionally biased region" description="Polar residues" evidence="1">
    <location>
        <begin position="37"/>
        <end position="71"/>
    </location>
</feature>
<evidence type="ECO:0000313" key="3">
    <source>
        <dbReference type="Proteomes" id="UP000559027"/>
    </source>
</evidence>
<evidence type="ECO:0000313" key="2">
    <source>
        <dbReference type="EMBL" id="KAF5349965.1"/>
    </source>
</evidence>